<feature type="domain" description="FIST" evidence="6">
    <location>
        <begin position="32"/>
        <end position="215"/>
    </location>
</feature>
<reference evidence="8 9" key="1">
    <citation type="journal article" date="2009" name="J. Bacteriol.">
        <title>Draft genome sequence of the extremely acidophilic bacterium Acidithiobacillus caldus ATCC 51756 reveals metabolic versatility in the genus Acidithiobacillus.</title>
        <authorList>
            <person name="Valdes J."/>
            <person name="Quatrini R."/>
            <person name="Hallberg K."/>
            <person name="Dopson M."/>
            <person name="Valenzuela P.D."/>
            <person name="Holmes D.S."/>
        </authorList>
    </citation>
    <scope>NUCLEOTIDE SEQUENCE [LARGE SCALE GENOMIC DNA]</scope>
    <source>
        <strain evidence="9">ATCC 51756 / DSM 8584 / KU</strain>
    </source>
</reference>
<evidence type="ECO:0000256" key="3">
    <source>
        <dbReference type="ARBA" id="ARBA00022692"/>
    </source>
</evidence>
<protein>
    <recommendedName>
        <fullName evidence="10">Histidine kinase</fullName>
    </recommendedName>
</protein>
<dbReference type="AlphaFoldDB" id="A0A060A171"/>
<dbReference type="SMART" id="SM01204">
    <property type="entry name" value="FIST_C"/>
    <property type="match status" value="1"/>
</dbReference>
<keyword evidence="4" id="KW-1133">Transmembrane helix</keyword>
<dbReference type="GO" id="GO:0005886">
    <property type="term" value="C:plasma membrane"/>
    <property type="evidence" value="ECO:0007669"/>
    <property type="project" value="UniProtKB-SubCell"/>
</dbReference>
<organism evidence="8 9">
    <name type="scientific">Acidithiobacillus caldus (strain ATCC 51756 / DSM 8584 / KU)</name>
    <dbReference type="NCBI Taxonomy" id="637389"/>
    <lineage>
        <taxon>Bacteria</taxon>
        <taxon>Pseudomonadati</taxon>
        <taxon>Pseudomonadota</taxon>
        <taxon>Acidithiobacillia</taxon>
        <taxon>Acidithiobacillales</taxon>
        <taxon>Acidithiobacillaceae</taxon>
        <taxon>Acidithiobacillus</taxon>
    </lineage>
</organism>
<evidence type="ECO:0000313" key="9">
    <source>
        <dbReference type="Proteomes" id="UP000005522"/>
    </source>
</evidence>
<evidence type="ECO:0000256" key="4">
    <source>
        <dbReference type="ARBA" id="ARBA00022989"/>
    </source>
</evidence>
<comment type="subcellular location">
    <subcellularLocation>
        <location evidence="1">Cell membrane</location>
        <topology evidence="1">Multi-pass membrane protein</topology>
    </subcellularLocation>
</comment>
<dbReference type="PANTHER" id="PTHR14939:SF5">
    <property type="entry name" value="F-BOX ONLY PROTEIN 22"/>
    <property type="match status" value="1"/>
</dbReference>
<sequence length="371" mass="39663">MKYDSFPYGHAAMDDWSSALAAALRTIPEDFPATLGFLYVSDGFEEDLPAILAALKERFAGVTWVGSVGIGICATSVEYLDQKALALMLTDLAPEDFQVFHGMAPYATGGWKLADGSAPFLAVVHGDPHSSDLTAQVADLASRTSSGFLVGGVSSSRANGAQIAGEIVHGGLSGVMLSERVAVVTRLTQGCSPIGPVHRVQEAQRNIIVTLDRHPALEVLYSEVGEILARDIRRAAGFIFAALPVSGDDRGDYLVRNLVGVDQEHGLVAIGELVEPGQELMFCKRDAETARNDLARMLADIDALRAGRRIRGALYFSCLGRGESLFGPDSAELRQIAARLGPVPLVGFFANGEISRDRIYGYTGVLTLFLH</sequence>
<evidence type="ECO:0000259" key="6">
    <source>
        <dbReference type="SMART" id="SM00897"/>
    </source>
</evidence>
<dbReference type="RefSeq" id="WP_004868467.1">
    <property type="nucleotide sequence ID" value="NZ_CP005986.1"/>
</dbReference>
<dbReference type="InterPro" id="IPR016741">
    <property type="entry name" value="UCP018953"/>
</dbReference>
<evidence type="ECO:0000256" key="5">
    <source>
        <dbReference type="ARBA" id="ARBA00023136"/>
    </source>
</evidence>
<dbReference type="Pfam" id="PF10442">
    <property type="entry name" value="FIST_C"/>
    <property type="match status" value="1"/>
</dbReference>
<dbReference type="KEGG" id="acz:Acaty_c2152"/>
<dbReference type="PANTHER" id="PTHR14939">
    <property type="entry name" value="F-BOX ONLY PROTEIN 22"/>
    <property type="match status" value="1"/>
</dbReference>
<dbReference type="HOGENOM" id="CLU_055814_0_0_6"/>
<proteinExistence type="predicted"/>
<keyword evidence="3" id="KW-0812">Transmembrane</keyword>
<gene>
    <name evidence="8" type="ORF">Acaty_c2152</name>
</gene>
<accession>A0A060A171</accession>
<dbReference type="InterPro" id="IPR019494">
    <property type="entry name" value="FIST_C"/>
</dbReference>
<dbReference type="PIRSF" id="PIRSF018953">
    <property type="entry name" value="UCP018953"/>
    <property type="match status" value="1"/>
</dbReference>
<name>A0A060A171_ACICK</name>
<keyword evidence="2" id="KW-1003">Cell membrane</keyword>
<evidence type="ECO:0000256" key="1">
    <source>
        <dbReference type="ARBA" id="ARBA00004651"/>
    </source>
</evidence>
<evidence type="ECO:0000259" key="7">
    <source>
        <dbReference type="SMART" id="SM01204"/>
    </source>
</evidence>
<evidence type="ECO:0008006" key="10">
    <source>
        <dbReference type="Google" id="ProtNLM"/>
    </source>
</evidence>
<dbReference type="Proteomes" id="UP000005522">
    <property type="component" value="Chromosome"/>
</dbReference>
<keyword evidence="5" id="KW-0472">Membrane</keyword>
<dbReference type="InterPro" id="IPR013702">
    <property type="entry name" value="FIST_domain_N"/>
</dbReference>
<dbReference type="Pfam" id="PF08495">
    <property type="entry name" value="FIST"/>
    <property type="match status" value="1"/>
</dbReference>
<feature type="domain" description="FIST C-domain" evidence="7">
    <location>
        <begin position="216"/>
        <end position="357"/>
    </location>
</feature>
<dbReference type="SMART" id="SM00897">
    <property type="entry name" value="FIST"/>
    <property type="match status" value="1"/>
</dbReference>
<dbReference type="EMBL" id="CP005986">
    <property type="protein sequence ID" value="AIA56006.1"/>
    <property type="molecule type" value="Genomic_DNA"/>
</dbReference>
<dbReference type="eggNOG" id="COG4398">
    <property type="taxonomic scope" value="Bacteria"/>
</dbReference>
<evidence type="ECO:0000313" key="8">
    <source>
        <dbReference type="EMBL" id="AIA56006.1"/>
    </source>
</evidence>
<evidence type="ECO:0000256" key="2">
    <source>
        <dbReference type="ARBA" id="ARBA00022475"/>
    </source>
</evidence>